<gene>
    <name evidence="3" type="ORF">NDN08_002194</name>
</gene>
<comment type="similarity">
    <text evidence="1">Belongs to the SAPS family.</text>
</comment>
<reference evidence="3 4" key="1">
    <citation type="journal article" date="2023" name="Nat. Commun.">
        <title>Origin of minicircular mitochondrial genomes in red algae.</title>
        <authorList>
            <person name="Lee Y."/>
            <person name="Cho C.H."/>
            <person name="Lee Y.M."/>
            <person name="Park S.I."/>
            <person name="Yang J.H."/>
            <person name="West J.A."/>
            <person name="Bhattacharya D."/>
            <person name="Yoon H.S."/>
        </authorList>
    </citation>
    <scope>NUCLEOTIDE SEQUENCE [LARGE SCALE GENOMIC DNA]</scope>
    <source>
        <strain evidence="3 4">CCMP1338</strain>
        <tissue evidence="3">Whole cell</tissue>
    </source>
</reference>
<sequence length="572" mass="63561">MAFLVHGIARLNQIIRGGGGGRGELENGDVSSESGRSVDSIRLEEEKAVRNSEQKELDGKLNSLLEKPGSIKSLVQTLSRLNFQIPPEQSLSLFKTLSNCLLQTDILELIMSEEEDNTMQDMRSRKSLSYVSSVLICFGPINLCQAIASSDKALGLLLDIFHSEEYVDQRVILNVCSVLHAVLLTSPLEVLRAIASRGSDIAAMVYYLDIDAVAELLVNILESTCSSTVHPKAFQSALPILSNERIFHLLATRLEECAEEAENDFDCRNTLDNLEFTFRSLVSNLNSKYVKYQTNVAMKMLDIYREVEPVCRMLNAGLHAAESDSDAHALRVSVKILSGLLESFNETRTDETMNRLEPIEQVLFSKAFGLISVVDEVLVAGSIQPSPLLGLNRLEIVDLFATAFEVCTMKTCEALITMGVLGSFLELLYQFKQNSLLHVRVARGIDALLARSDTMMRKLIFFRFSLVPRVMDLWDLNTNPVRGQDYAEYRSVLSLISYSIWNCLNSSRTDCPSDDLESLISTSALAEFDRFTKQIGGDRLNEDRSGWPFGAPGGHLCTAASSELARMNNSHL</sequence>
<dbReference type="Proteomes" id="UP001157974">
    <property type="component" value="Unassembled WGS sequence"/>
</dbReference>
<dbReference type="GO" id="GO:0019888">
    <property type="term" value="F:protein phosphatase regulator activity"/>
    <property type="evidence" value="ECO:0007669"/>
    <property type="project" value="TreeGrafter"/>
</dbReference>
<keyword evidence="2" id="KW-0131">Cell cycle</keyword>
<evidence type="ECO:0000256" key="2">
    <source>
        <dbReference type="ARBA" id="ARBA00023306"/>
    </source>
</evidence>
<accession>A0AAV8UT19</accession>
<dbReference type="PANTHER" id="PTHR12634:SF8">
    <property type="entry name" value="FIERY MOUNTAIN, ISOFORM D"/>
    <property type="match status" value="1"/>
</dbReference>
<dbReference type="InterPro" id="IPR007587">
    <property type="entry name" value="SAPS"/>
</dbReference>
<keyword evidence="4" id="KW-1185">Reference proteome</keyword>
<evidence type="ECO:0000256" key="1">
    <source>
        <dbReference type="ARBA" id="ARBA00006180"/>
    </source>
</evidence>
<name>A0AAV8UT19_9RHOD</name>
<dbReference type="EMBL" id="JAMWBK010000004">
    <property type="protein sequence ID" value="KAJ8905689.1"/>
    <property type="molecule type" value="Genomic_DNA"/>
</dbReference>
<evidence type="ECO:0000313" key="3">
    <source>
        <dbReference type="EMBL" id="KAJ8905689.1"/>
    </source>
</evidence>
<dbReference type="PANTHER" id="PTHR12634">
    <property type="entry name" value="SIT4 YEAST -ASSOCIATING PROTEIN-RELATED"/>
    <property type="match status" value="1"/>
</dbReference>
<comment type="caution">
    <text evidence="3">The sequence shown here is derived from an EMBL/GenBank/DDBJ whole genome shotgun (WGS) entry which is preliminary data.</text>
</comment>
<evidence type="ECO:0000313" key="4">
    <source>
        <dbReference type="Proteomes" id="UP001157974"/>
    </source>
</evidence>
<proteinExistence type="inferred from homology"/>
<organism evidence="3 4">
    <name type="scientific">Rhodosorus marinus</name>
    <dbReference type="NCBI Taxonomy" id="101924"/>
    <lineage>
        <taxon>Eukaryota</taxon>
        <taxon>Rhodophyta</taxon>
        <taxon>Stylonematophyceae</taxon>
        <taxon>Stylonematales</taxon>
        <taxon>Stylonemataceae</taxon>
        <taxon>Rhodosorus</taxon>
    </lineage>
</organism>
<protein>
    <submittedName>
        <fullName evidence="3">Uncharacterized protein</fullName>
    </submittedName>
</protein>
<dbReference type="AlphaFoldDB" id="A0AAV8UT19"/>
<dbReference type="GO" id="GO:0019903">
    <property type="term" value="F:protein phosphatase binding"/>
    <property type="evidence" value="ECO:0007669"/>
    <property type="project" value="InterPro"/>
</dbReference>